<dbReference type="InterPro" id="IPR000754">
    <property type="entry name" value="Ribosomal_uS9"/>
</dbReference>
<dbReference type="InterPro" id="IPR020574">
    <property type="entry name" value="Ribosomal_uS9_CS"/>
</dbReference>
<keyword evidence="3 5" id="KW-0687">Ribonucleoprotein</keyword>
<dbReference type="InterPro" id="IPR014721">
    <property type="entry name" value="Ribsml_uS5_D2-typ_fold_subgr"/>
</dbReference>
<dbReference type="GO" id="GO:0003723">
    <property type="term" value="F:RNA binding"/>
    <property type="evidence" value="ECO:0007669"/>
    <property type="project" value="TreeGrafter"/>
</dbReference>
<evidence type="ECO:0000256" key="2">
    <source>
        <dbReference type="ARBA" id="ARBA00022980"/>
    </source>
</evidence>
<dbReference type="SUPFAM" id="SSF54211">
    <property type="entry name" value="Ribosomal protein S5 domain 2-like"/>
    <property type="match status" value="1"/>
</dbReference>
<dbReference type="Proteomes" id="UP000176651">
    <property type="component" value="Unassembled WGS sequence"/>
</dbReference>
<evidence type="ECO:0000256" key="6">
    <source>
        <dbReference type="RuleBase" id="RU003815"/>
    </source>
</evidence>
<dbReference type="STRING" id="1798535.A2V68_02630"/>
<sequence>MDEALPAQFKGKYHYGTGRRKTATARVRLYEGKGQMTINDKPATTYLNPQHLLDMVMAPLVKIGMKDRFDISVKAMGGGPVSQAVAIQLGIARALVKMDESLKATLRAGGHLTRDPRAKERKKYGLKRARRAPQFAKR</sequence>
<dbReference type="InterPro" id="IPR023035">
    <property type="entry name" value="Ribosomal_uS9_bac/plastid"/>
</dbReference>
<reference evidence="8 9" key="1">
    <citation type="journal article" date="2016" name="Nat. Commun.">
        <title>Thousands of microbial genomes shed light on interconnected biogeochemical processes in an aquifer system.</title>
        <authorList>
            <person name="Anantharaman K."/>
            <person name="Brown C.T."/>
            <person name="Hug L.A."/>
            <person name="Sharon I."/>
            <person name="Castelle C.J."/>
            <person name="Probst A.J."/>
            <person name="Thomas B.C."/>
            <person name="Singh A."/>
            <person name="Wilkins M.J."/>
            <person name="Karaoz U."/>
            <person name="Brodie E.L."/>
            <person name="Williams K.H."/>
            <person name="Hubbard S.S."/>
            <person name="Banfield J.F."/>
        </authorList>
    </citation>
    <scope>NUCLEOTIDE SEQUENCE [LARGE SCALE GENOMIC DNA]</scope>
</reference>
<dbReference type="FunFam" id="3.30.230.10:FF:000001">
    <property type="entry name" value="30S ribosomal protein S9"/>
    <property type="match status" value="1"/>
</dbReference>
<evidence type="ECO:0000256" key="1">
    <source>
        <dbReference type="ARBA" id="ARBA00005251"/>
    </source>
</evidence>
<dbReference type="GO" id="GO:0022627">
    <property type="term" value="C:cytosolic small ribosomal subunit"/>
    <property type="evidence" value="ECO:0007669"/>
    <property type="project" value="TreeGrafter"/>
</dbReference>
<dbReference type="HAMAP" id="MF_00532_B">
    <property type="entry name" value="Ribosomal_uS9_B"/>
    <property type="match status" value="1"/>
</dbReference>
<dbReference type="PANTHER" id="PTHR21569:SF1">
    <property type="entry name" value="SMALL RIBOSOMAL SUBUNIT PROTEIN US9M"/>
    <property type="match status" value="1"/>
</dbReference>
<feature type="compositionally biased region" description="Basic residues" evidence="7">
    <location>
        <begin position="119"/>
        <end position="138"/>
    </location>
</feature>
<comment type="similarity">
    <text evidence="1 5 6">Belongs to the universal ribosomal protein uS9 family.</text>
</comment>
<proteinExistence type="inferred from homology"/>
<feature type="region of interest" description="Disordered" evidence="7">
    <location>
        <begin position="109"/>
        <end position="138"/>
    </location>
</feature>
<accession>A0A1F4NSQ4</accession>
<dbReference type="Pfam" id="PF00380">
    <property type="entry name" value="Ribosomal_S9"/>
    <property type="match status" value="1"/>
</dbReference>
<dbReference type="GO" id="GO:0006412">
    <property type="term" value="P:translation"/>
    <property type="evidence" value="ECO:0007669"/>
    <property type="project" value="UniProtKB-UniRule"/>
</dbReference>
<dbReference type="InterPro" id="IPR020568">
    <property type="entry name" value="Ribosomal_Su5_D2-typ_SF"/>
</dbReference>
<evidence type="ECO:0000256" key="3">
    <source>
        <dbReference type="ARBA" id="ARBA00023274"/>
    </source>
</evidence>
<protein>
    <recommendedName>
        <fullName evidence="4 5">Small ribosomal subunit protein uS9</fullName>
    </recommendedName>
</protein>
<evidence type="ECO:0000313" key="9">
    <source>
        <dbReference type="Proteomes" id="UP000176651"/>
    </source>
</evidence>
<dbReference type="PANTHER" id="PTHR21569">
    <property type="entry name" value="RIBOSOMAL PROTEIN S9"/>
    <property type="match status" value="1"/>
</dbReference>
<evidence type="ECO:0000256" key="4">
    <source>
        <dbReference type="ARBA" id="ARBA00035259"/>
    </source>
</evidence>
<evidence type="ECO:0000256" key="5">
    <source>
        <dbReference type="HAMAP-Rule" id="MF_00532"/>
    </source>
</evidence>
<organism evidence="8 9">
    <name type="scientific">candidate division Kazan bacterium RBG_13_50_9</name>
    <dbReference type="NCBI Taxonomy" id="1798535"/>
    <lineage>
        <taxon>Bacteria</taxon>
        <taxon>Bacteria division Kazan-3B-28</taxon>
    </lineage>
</organism>
<name>A0A1F4NSQ4_UNCK3</name>
<evidence type="ECO:0000313" key="8">
    <source>
        <dbReference type="EMBL" id="OGB74491.1"/>
    </source>
</evidence>
<dbReference type="Gene3D" id="3.30.230.10">
    <property type="match status" value="1"/>
</dbReference>
<comment type="caution">
    <text evidence="8">The sequence shown here is derived from an EMBL/GenBank/DDBJ whole genome shotgun (WGS) entry which is preliminary data.</text>
</comment>
<dbReference type="EMBL" id="META01000001">
    <property type="protein sequence ID" value="OGB74491.1"/>
    <property type="molecule type" value="Genomic_DNA"/>
</dbReference>
<dbReference type="AlphaFoldDB" id="A0A1F4NSQ4"/>
<keyword evidence="2 5" id="KW-0689">Ribosomal protein</keyword>
<gene>
    <name evidence="5" type="primary">rpsI</name>
    <name evidence="8" type="ORF">A2V68_02630</name>
</gene>
<dbReference type="NCBIfam" id="NF001099">
    <property type="entry name" value="PRK00132.1"/>
    <property type="match status" value="1"/>
</dbReference>
<dbReference type="GO" id="GO:0003735">
    <property type="term" value="F:structural constituent of ribosome"/>
    <property type="evidence" value="ECO:0007669"/>
    <property type="project" value="InterPro"/>
</dbReference>
<dbReference type="PROSITE" id="PS00360">
    <property type="entry name" value="RIBOSOMAL_S9"/>
    <property type="match status" value="1"/>
</dbReference>
<evidence type="ECO:0000256" key="7">
    <source>
        <dbReference type="SAM" id="MobiDB-lite"/>
    </source>
</evidence>